<feature type="signal peptide" evidence="1">
    <location>
        <begin position="1"/>
        <end position="19"/>
    </location>
</feature>
<sequence>MYFFLYLLTLPLNSQESDQRPSASPMVQGALESFYSSVIHFIHDGDSHRSQSVRREHTETMTDYFTEEELEEEQLLITYACHNSVWEEAYKIGDRTYERRRGGVSLQKAMSDEDGGPHITHLSTSAGESIFGQGCRGNKIACNSCTSGE</sequence>
<comment type="caution">
    <text evidence="2">The sequence shown here is derived from an EMBL/GenBank/DDBJ whole genome shotgun (WGS) entry which is preliminary data.</text>
</comment>
<keyword evidence="3" id="KW-1185">Reference proteome</keyword>
<dbReference type="EMBL" id="JAHQIW010000038">
    <property type="protein sequence ID" value="KAJ1345629.1"/>
    <property type="molecule type" value="Genomic_DNA"/>
</dbReference>
<dbReference type="Proteomes" id="UP001196413">
    <property type="component" value="Unassembled WGS sequence"/>
</dbReference>
<name>A0AAD5MKB3_PARTN</name>
<gene>
    <name evidence="2" type="ORF">KIN20_000205</name>
</gene>
<accession>A0AAD5MKB3</accession>
<reference evidence="2" key="1">
    <citation type="submission" date="2021-06" db="EMBL/GenBank/DDBJ databases">
        <title>Parelaphostrongylus tenuis whole genome reference sequence.</title>
        <authorList>
            <person name="Garwood T.J."/>
            <person name="Larsen P.A."/>
            <person name="Fountain-Jones N.M."/>
            <person name="Garbe J.R."/>
            <person name="Macchietto M.G."/>
            <person name="Kania S.A."/>
            <person name="Gerhold R.W."/>
            <person name="Richards J.E."/>
            <person name="Wolf T.M."/>
        </authorList>
    </citation>
    <scope>NUCLEOTIDE SEQUENCE</scope>
    <source>
        <strain evidence="2">MNPRO001-30</strain>
        <tissue evidence="2">Meninges</tissue>
    </source>
</reference>
<keyword evidence="1" id="KW-0732">Signal</keyword>
<feature type="chain" id="PRO_5042004759" evidence="1">
    <location>
        <begin position="20"/>
        <end position="149"/>
    </location>
</feature>
<dbReference type="AlphaFoldDB" id="A0AAD5MKB3"/>
<organism evidence="2 3">
    <name type="scientific">Parelaphostrongylus tenuis</name>
    <name type="common">Meningeal worm</name>
    <dbReference type="NCBI Taxonomy" id="148309"/>
    <lineage>
        <taxon>Eukaryota</taxon>
        <taxon>Metazoa</taxon>
        <taxon>Ecdysozoa</taxon>
        <taxon>Nematoda</taxon>
        <taxon>Chromadorea</taxon>
        <taxon>Rhabditida</taxon>
        <taxon>Rhabditina</taxon>
        <taxon>Rhabditomorpha</taxon>
        <taxon>Strongyloidea</taxon>
        <taxon>Metastrongylidae</taxon>
        <taxon>Parelaphostrongylus</taxon>
    </lineage>
</organism>
<protein>
    <submittedName>
        <fullName evidence="2">Uncharacterized protein</fullName>
    </submittedName>
</protein>
<evidence type="ECO:0000313" key="3">
    <source>
        <dbReference type="Proteomes" id="UP001196413"/>
    </source>
</evidence>
<evidence type="ECO:0000256" key="1">
    <source>
        <dbReference type="SAM" id="SignalP"/>
    </source>
</evidence>
<evidence type="ECO:0000313" key="2">
    <source>
        <dbReference type="EMBL" id="KAJ1345629.1"/>
    </source>
</evidence>
<proteinExistence type="predicted"/>